<proteinExistence type="predicted"/>
<evidence type="ECO:0000313" key="2">
    <source>
        <dbReference type="EMBL" id="MCW1923474.1"/>
    </source>
</evidence>
<evidence type="ECO:0000313" key="3">
    <source>
        <dbReference type="Proteomes" id="UP001320876"/>
    </source>
</evidence>
<protein>
    <submittedName>
        <fullName evidence="2">DUF3127 domain-containing protein</fullName>
    </submittedName>
</protein>
<feature type="compositionally biased region" description="Acidic residues" evidence="1">
    <location>
        <begin position="113"/>
        <end position="125"/>
    </location>
</feature>
<keyword evidence="3" id="KW-1185">Reference proteome</keyword>
<accession>A0ABT3GIZ1</accession>
<dbReference type="InterPro" id="IPR021474">
    <property type="entry name" value="DUF3127"/>
</dbReference>
<reference evidence="2 3" key="1">
    <citation type="submission" date="2022-10" db="EMBL/GenBank/DDBJ databases">
        <title>Luteolibacter arcticus strain CCTCC AB 2014275, whole genome shotgun sequencing project.</title>
        <authorList>
            <person name="Zhao G."/>
            <person name="Shen L."/>
        </authorList>
    </citation>
    <scope>NUCLEOTIDE SEQUENCE [LARGE SCALE GENOMIC DNA]</scope>
    <source>
        <strain evidence="2 3">CCTCC AB 2014275</strain>
    </source>
</reference>
<evidence type="ECO:0000256" key="1">
    <source>
        <dbReference type="SAM" id="MobiDB-lite"/>
    </source>
</evidence>
<dbReference type="Proteomes" id="UP001320876">
    <property type="component" value="Unassembled WGS sequence"/>
</dbReference>
<organism evidence="2 3">
    <name type="scientific">Luteolibacter arcticus</name>
    <dbReference type="NCBI Taxonomy" id="1581411"/>
    <lineage>
        <taxon>Bacteria</taxon>
        <taxon>Pseudomonadati</taxon>
        <taxon>Verrucomicrobiota</taxon>
        <taxon>Verrucomicrobiia</taxon>
        <taxon>Verrucomicrobiales</taxon>
        <taxon>Verrucomicrobiaceae</taxon>
        <taxon>Luteolibacter</taxon>
    </lineage>
</organism>
<dbReference type="RefSeq" id="WP_264487579.1">
    <property type="nucleotide sequence ID" value="NZ_JAPDDT010000004.1"/>
</dbReference>
<comment type="caution">
    <text evidence="2">The sequence shown here is derived from an EMBL/GenBank/DDBJ whole genome shotgun (WGS) entry which is preliminary data.</text>
</comment>
<dbReference type="EMBL" id="JAPDDT010000004">
    <property type="protein sequence ID" value="MCW1923474.1"/>
    <property type="molecule type" value="Genomic_DNA"/>
</dbReference>
<sequence length="125" mass="13879">MAQTFELEGTLKHLYDTQTFASGFAKREFVVEVPDGKYPQMLKFECVKDKISMLDGVSIGDSVKVAFDIRGSEYKERFYVNLNAWKLTKADGSGGSSASDDGGRHNSSFDSQFDNEPDASDDIPF</sequence>
<name>A0ABT3GIZ1_9BACT</name>
<feature type="region of interest" description="Disordered" evidence="1">
    <location>
        <begin position="89"/>
        <end position="125"/>
    </location>
</feature>
<dbReference type="Pfam" id="PF11325">
    <property type="entry name" value="DUF3127"/>
    <property type="match status" value="1"/>
</dbReference>
<gene>
    <name evidence="2" type="ORF">OKA05_12995</name>
</gene>